<dbReference type="CDD" id="cd06173">
    <property type="entry name" value="MFS_MefA_like"/>
    <property type="match status" value="1"/>
</dbReference>
<evidence type="ECO:0000256" key="6">
    <source>
        <dbReference type="ARBA" id="ARBA00023136"/>
    </source>
</evidence>
<dbReference type="EMBL" id="CP091511">
    <property type="protein sequence ID" value="UOO88628.1"/>
    <property type="molecule type" value="Genomic_DNA"/>
</dbReference>
<feature type="transmembrane region" description="Helical" evidence="7">
    <location>
        <begin position="218"/>
        <end position="238"/>
    </location>
</feature>
<evidence type="ECO:0000256" key="2">
    <source>
        <dbReference type="ARBA" id="ARBA00022448"/>
    </source>
</evidence>
<dbReference type="InterPro" id="IPR011701">
    <property type="entry name" value="MFS"/>
</dbReference>
<dbReference type="PROSITE" id="PS50850">
    <property type="entry name" value="MFS"/>
    <property type="match status" value="1"/>
</dbReference>
<evidence type="ECO:0000256" key="3">
    <source>
        <dbReference type="ARBA" id="ARBA00022475"/>
    </source>
</evidence>
<evidence type="ECO:0000256" key="5">
    <source>
        <dbReference type="ARBA" id="ARBA00022989"/>
    </source>
</evidence>
<feature type="transmembrane region" description="Helical" evidence="7">
    <location>
        <begin position="331"/>
        <end position="355"/>
    </location>
</feature>
<organism evidence="9 10">
    <name type="scientific">Vitreoscilla massiliensis</name>
    <dbReference type="NCBI Taxonomy" id="1689272"/>
    <lineage>
        <taxon>Bacteria</taxon>
        <taxon>Pseudomonadati</taxon>
        <taxon>Pseudomonadota</taxon>
        <taxon>Betaproteobacteria</taxon>
        <taxon>Neisseriales</taxon>
        <taxon>Neisseriaceae</taxon>
        <taxon>Vitreoscilla</taxon>
    </lineage>
</organism>
<dbReference type="Pfam" id="PF07690">
    <property type="entry name" value="MFS_1"/>
    <property type="match status" value="1"/>
</dbReference>
<keyword evidence="5 7" id="KW-1133">Transmembrane helix</keyword>
<feature type="transmembrane region" description="Helical" evidence="7">
    <location>
        <begin position="50"/>
        <end position="70"/>
    </location>
</feature>
<keyword evidence="6 7" id="KW-0472">Membrane</keyword>
<accession>A0ABY4DYL7</accession>
<dbReference type="Gene3D" id="1.20.1250.20">
    <property type="entry name" value="MFS general substrate transporter like domains"/>
    <property type="match status" value="1"/>
</dbReference>
<feature type="transmembrane region" description="Helical" evidence="7">
    <location>
        <begin position="290"/>
        <end position="311"/>
    </location>
</feature>
<feature type="transmembrane region" description="Helical" evidence="7">
    <location>
        <begin position="258"/>
        <end position="278"/>
    </location>
</feature>
<dbReference type="PANTHER" id="PTHR43266:SF2">
    <property type="entry name" value="MAJOR FACILITATOR SUPERFAMILY (MFS) PROFILE DOMAIN-CONTAINING PROTEIN"/>
    <property type="match status" value="1"/>
</dbReference>
<proteinExistence type="predicted"/>
<feature type="transmembrane region" description="Helical" evidence="7">
    <location>
        <begin position="91"/>
        <end position="118"/>
    </location>
</feature>
<dbReference type="PANTHER" id="PTHR43266">
    <property type="entry name" value="MACROLIDE-EFFLUX PROTEIN"/>
    <property type="match status" value="1"/>
</dbReference>
<sequence>MFAFARTRRFAPLFGTQFLGAFNDNLFKTSLVTLISFYGLGKESSLRPEMLVAISTLLLVLPYFLFSSISGQMSTRWNKASIARGVKIGEVLIMLLAAYGFITDSIWVLMGCLFLMGIHSTVFGPVKYAILPEYLRPNELLSGNSLIESGTFLAILFGQIIGAIMVGGGIYTVIAIIVLVAALGTYTSMYMPATPPQDPTQKIQLNIWASTRDLLKKAAAIAPIKASIIGISWFWLVGSIYTAQLSTFAKHYLGDSEALFSVLLAMFSIGIGIGSILCAKISHNRLNLRLVLVGAAGMSIVGVLLAVHTFGMPPANPTTTVWQFLSDGSHYYLLLLLVLIGFFGGFFSVPLYTWLQTSSSDTFRAQAVAANNIINGLFMVIGALISMAVLFVSDSLGLLFLLLALGNIGVIYYLTRISPDLLGRVHDEEV</sequence>
<dbReference type="InterPro" id="IPR036259">
    <property type="entry name" value="MFS_trans_sf"/>
</dbReference>
<name>A0ABY4DYL7_9NEIS</name>
<evidence type="ECO:0000313" key="9">
    <source>
        <dbReference type="EMBL" id="UOO88628.1"/>
    </source>
</evidence>
<keyword evidence="2" id="KW-0813">Transport</keyword>
<comment type="subcellular location">
    <subcellularLocation>
        <location evidence="1">Cell membrane</location>
        <topology evidence="1">Multi-pass membrane protein</topology>
    </subcellularLocation>
</comment>
<dbReference type="SUPFAM" id="SSF103473">
    <property type="entry name" value="MFS general substrate transporter"/>
    <property type="match status" value="1"/>
</dbReference>
<evidence type="ECO:0000256" key="1">
    <source>
        <dbReference type="ARBA" id="ARBA00004651"/>
    </source>
</evidence>
<gene>
    <name evidence="9" type="ORF">LVJ82_14315</name>
</gene>
<dbReference type="RefSeq" id="WP_082625709.1">
    <property type="nucleotide sequence ID" value="NZ_CABKVG010000010.1"/>
</dbReference>
<evidence type="ECO:0000259" key="8">
    <source>
        <dbReference type="PROSITE" id="PS50850"/>
    </source>
</evidence>
<dbReference type="InterPro" id="IPR020846">
    <property type="entry name" value="MFS_dom"/>
</dbReference>
<evidence type="ECO:0000256" key="7">
    <source>
        <dbReference type="SAM" id="Phobius"/>
    </source>
</evidence>
<protein>
    <submittedName>
        <fullName evidence="9">MFS transporter</fullName>
    </submittedName>
</protein>
<evidence type="ECO:0000313" key="10">
    <source>
        <dbReference type="Proteomes" id="UP000832011"/>
    </source>
</evidence>
<keyword evidence="3" id="KW-1003">Cell membrane</keyword>
<dbReference type="Proteomes" id="UP000832011">
    <property type="component" value="Chromosome"/>
</dbReference>
<evidence type="ECO:0000256" key="4">
    <source>
        <dbReference type="ARBA" id="ARBA00022692"/>
    </source>
</evidence>
<keyword evidence="4 7" id="KW-0812">Transmembrane</keyword>
<feature type="transmembrane region" description="Helical" evidence="7">
    <location>
        <begin position="152"/>
        <end position="183"/>
    </location>
</feature>
<reference evidence="9 10" key="1">
    <citation type="journal article" date="2022" name="Res Sq">
        <title>Evolution of multicellular longitudinally dividing oral cavity symbionts (Neisseriaceae).</title>
        <authorList>
            <person name="Nyongesa S."/>
            <person name="Weber P."/>
            <person name="Bernet E."/>
            <person name="Pullido F."/>
            <person name="Nieckarz M."/>
            <person name="Delaby M."/>
            <person name="Nieves C."/>
            <person name="Viehboeck T."/>
            <person name="Krause N."/>
            <person name="Rivera-Millot A."/>
            <person name="Nakamura A."/>
            <person name="Vischer N."/>
            <person name="VanNieuwenhze M."/>
            <person name="Brun Y."/>
            <person name="Cava F."/>
            <person name="Bulgheresi S."/>
            <person name="Veyrier F."/>
        </authorList>
    </citation>
    <scope>NUCLEOTIDE SEQUENCE [LARGE SCALE GENOMIC DNA]</scope>
    <source>
        <strain evidence="9 10">SN4</strain>
    </source>
</reference>
<feature type="transmembrane region" description="Helical" evidence="7">
    <location>
        <begin position="367"/>
        <end position="390"/>
    </location>
</feature>
<feature type="domain" description="Major facilitator superfamily (MFS) profile" evidence="8">
    <location>
        <begin position="9"/>
        <end position="421"/>
    </location>
</feature>
<keyword evidence="10" id="KW-1185">Reference proteome</keyword>
<feature type="transmembrane region" description="Helical" evidence="7">
    <location>
        <begin position="396"/>
        <end position="414"/>
    </location>
</feature>